<protein>
    <submittedName>
        <fullName evidence="8">Thioredoxin domain-containing protein</fullName>
    </submittedName>
</protein>
<dbReference type="Gene3D" id="3.40.30.10">
    <property type="entry name" value="Glutaredoxin"/>
    <property type="match status" value="1"/>
</dbReference>
<dbReference type="InterPro" id="IPR012336">
    <property type="entry name" value="Thioredoxin-like_fold"/>
</dbReference>
<evidence type="ECO:0000256" key="4">
    <source>
        <dbReference type="ARBA" id="ARBA00023157"/>
    </source>
</evidence>
<keyword evidence="5" id="KW-0676">Redox-active center</keyword>
<comment type="similarity">
    <text evidence="1">Belongs to the thioredoxin family. DsbA subfamily.</text>
</comment>
<dbReference type="SUPFAM" id="SSF52833">
    <property type="entry name" value="Thioredoxin-like"/>
    <property type="match status" value="1"/>
</dbReference>
<evidence type="ECO:0000256" key="6">
    <source>
        <dbReference type="SAM" id="Phobius"/>
    </source>
</evidence>
<feature type="domain" description="Thioredoxin-like fold" evidence="7">
    <location>
        <begin position="50"/>
        <end position="222"/>
    </location>
</feature>
<feature type="transmembrane region" description="Helical" evidence="6">
    <location>
        <begin position="15"/>
        <end position="34"/>
    </location>
</feature>
<keyword evidence="2" id="KW-0732">Signal</keyword>
<name>A0ABU6MCJ9_9BACI</name>
<evidence type="ECO:0000259" key="7">
    <source>
        <dbReference type="Pfam" id="PF13462"/>
    </source>
</evidence>
<dbReference type="RefSeq" id="WP_066265914.1">
    <property type="nucleotide sequence ID" value="NZ_JARMAB010000006.1"/>
</dbReference>
<keyword evidence="9" id="KW-1185">Reference proteome</keyword>
<dbReference type="Proteomes" id="UP001341444">
    <property type="component" value="Unassembled WGS sequence"/>
</dbReference>
<keyword evidence="4" id="KW-1015">Disulfide bond</keyword>
<sequence>MANKTKNKNQSSRAFFYWMVGLVVVCIGTIILLAKVNSASHQDATFNYNNEPYLGNKNAPVNIVEFGDYKCPVCKNFNATVFPDIIKDLVQTGKAKYYFMNDPFIYRDSTRAAQFAETVYIELGNTAFWKFHDHLYEKQPDGSKYESTDVYSLNFLQDTLKDVAGDKDTQKVVTAFKQQKYKAALKKDINYVNKLKIDGTPTIFVDGKLFKGQSYSDLINLVNKKAKEKGM</sequence>
<keyword evidence="6" id="KW-0812">Transmembrane</keyword>
<dbReference type="PANTHER" id="PTHR13887:SF14">
    <property type="entry name" value="DISULFIDE BOND FORMATION PROTEIN D"/>
    <property type="match status" value="1"/>
</dbReference>
<evidence type="ECO:0000256" key="5">
    <source>
        <dbReference type="ARBA" id="ARBA00023284"/>
    </source>
</evidence>
<dbReference type="EMBL" id="JARMAB010000006">
    <property type="protein sequence ID" value="MED1202381.1"/>
    <property type="molecule type" value="Genomic_DNA"/>
</dbReference>
<evidence type="ECO:0000256" key="2">
    <source>
        <dbReference type="ARBA" id="ARBA00022729"/>
    </source>
</evidence>
<evidence type="ECO:0000256" key="1">
    <source>
        <dbReference type="ARBA" id="ARBA00005791"/>
    </source>
</evidence>
<evidence type="ECO:0000313" key="9">
    <source>
        <dbReference type="Proteomes" id="UP001341444"/>
    </source>
</evidence>
<keyword evidence="6" id="KW-0472">Membrane</keyword>
<evidence type="ECO:0000256" key="3">
    <source>
        <dbReference type="ARBA" id="ARBA00023002"/>
    </source>
</evidence>
<organism evidence="8 9">
    <name type="scientific">Heyndrickxia acidicola</name>
    <dbReference type="NCBI Taxonomy" id="209389"/>
    <lineage>
        <taxon>Bacteria</taxon>
        <taxon>Bacillati</taxon>
        <taxon>Bacillota</taxon>
        <taxon>Bacilli</taxon>
        <taxon>Bacillales</taxon>
        <taxon>Bacillaceae</taxon>
        <taxon>Heyndrickxia</taxon>
    </lineage>
</organism>
<evidence type="ECO:0000313" key="8">
    <source>
        <dbReference type="EMBL" id="MED1202381.1"/>
    </source>
</evidence>
<keyword evidence="6" id="KW-1133">Transmembrane helix</keyword>
<dbReference type="PANTHER" id="PTHR13887">
    <property type="entry name" value="GLUTATHIONE S-TRANSFERASE KAPPA"/>
    <property type="match status" value="1"/>
</dbReference>
<keyword evidence="3" id="KW-0560">Oxidoreductase</keyword>
<gene>
    <name evidence="8" type="ORF">P4T90_04660</name>
</gene>
<proteinExistence type="inferred from homology"/>
<reference evidence="8 9" key="1">
    <citation type="submission" date="2023-03" db="EMBL/GenBank/DDBJ databases">
        <title>Bacillus Genome Sequencing.</title>
        <authorList>
            <person name="Dunlap C."/>
        </authorList>
    </citation>
    <scope>NUCLEOTIDE SEQUENCE [LARGE SCALE GENOMIC DNA]</scope>
    <source>
        <strain evidence="8 9">B-23453</strain>
    </source>
</reference>
<dbReference type="Pfam" id="PF13462">
    <property type="entry name" value="Thioredoxin_4"/>
    <property type="match status" value="1"/>
</dbReference>
<accession>A0ABU6MCJ9</accession>
<dbReference type="InterPro" id="IPR036249">
    <property type="entry name" value="Thioredoxin-like_sf"/>
</dbReference>
<comment type="caution">
    <text evidence="8">The sequence shown here is derived from an EMBL/GenBank/DDBJ whole genome shotgun (WGS) entry which is preliminary data.</text>
</comment>